<accession>A0AAJ0BJR0</accession>
<dbReference type="Gene3D" id="4.10.240.10">
    <property type="entry name" value="Zn(2)-C6 fungal-type DNA-binding domain"/>
    <property type="match status" value="1"/>
</dbReference>
<feature type="domain" description="N-acetyltransferase" evidence="4">
    <location>
        <begin position="429"/>
        <end position="570"/>
    </location>
</feature>
<organism evidence="5 6">
    <name type="scientific">Echria macrotheca</name>
    <dbReference type="NCBI Taxonomy" id="438768"/>
    <lineage>
        <taxon>Eukaryota</taxon>
        <taxon>Fungi</taxon>
        <taxon>Dikarya</taxon>
        <taxon>Ascomycota</taxon>
        <taxon>Pezizomycotina</taxon>
        <taxon>Sordariomycetes</taxon>
        <taxon>Sordariomycetidae</taxon>
        <taxon>Sordariales</taxon>
        <taxon>Schizotheciaceae</taxon>
        <taxon>Echria</taxon>
    </lineage>
</organism>
<dbReference type="SUPFAM" id="SSF57701">
    <property type="entry name" value="Zn2/Cys6 DNA-binding domain"/>
    <property type="match status" value="1"/>
</dbReference>
<dbReference type="Proteomes" id="UP001239445">
    <property type="component" value="Unassembled WGS sequence"/>
</dbReference>
<dbReference type="InterPro" id="IPR036864">
    <property type="entry name" value="Zn2-C6_fun-type_DNA-bd_sf"/>
</dbReference>
<dbReference type="CDD" id="cd00067">
    <property type="entry name" value="GAL4"/>
    <property type="match status" value="1"/>
</dbReference>
<dbReference type="PANTHER" id="PTHR47784:SF4">
    <property type="entry name" value="ZN(II)2CYS6 TRANSCRIPTION FACTOR (EUROFUNG)"/>
    <property type="match status" value="1"/>
</dbReference>
<dbReference type="PROSITE" id="PS50048">
    <property type="entry name" value="ZN2_CY6_FUNGAL_2"/>
    <property type="match status" value="1"/>
</dbReference>
<dbReference type="GO" id="GO:0016747">
    <property type="term" value="F:acyltransferase activity, transferring groups other than amino-acyl groups"/>
    <property type="evidence" value="ECO:0007669"/>
    <property type="project" value="InterPro"/>
</dbReference>
<proteinExistence type="predicted"/>
<feature type="region of interest" description="Disordered" evidence="2">
    <location>
        <begin position="44"/>
        <end position="74"/>
    </location>
</feature>
<dbReference type="Pfam" id="PF13673">
    <property type="entry name" value="Acetyltransf_10"/>
    <property type="match status" value="1"/>
</dbReference>
<dbReference type="EMBL" id="MU839828">
    <property type="protein sequence ID" value="KAK1759534.1"/>
    <property type="molecule type" value="Genomic_DNA"/>
</dbReference>
<evidence type="ECO:0000256" key="2">
    <source>
        <dbReference type="SAM" id="MobiDB-lite"/>
    </source>
</evidence>
<evidence type="ECO:0000313" key="5">
    <source>
        <dbReference type="EMBL" id="KAK1759534.1"/>
    </source>
</evidence>
<dbReference type="CDD" id="cd04301">
    <property type="entry name" value="NAT_SF"/>
    <property type="match status" value="1"/>
</dbReference>
<dbReference type="SMART" id="SM00066">
    <property type="entry name" value="GAL4"/>
    <property type="match status" value="1"/>
</dbReference>
<dbReference type="InterPro" id="IPR000182">
    <property type="entry name" value="GNAT_dom"/>
</dbReference>
<comment type="caution">
    <text evidence="5">The sequence shown here is derived from an EMBL/GenBank/DDBJ whole genome shotgun (WGS) entry which is preliminary data.</text>
</comment>
<dbReference type="PROSITE" id="PS00463">
    <property type="entry name" value="ZN2_CY6_FUNGAL_1"/>
    <property type="match status" value="1"/>
</dbReference>
<dbReference type="InterPro" id="IPR016181">
    <property type="entry name" value="Acyl_CoA_acyltransferase"/>
</dbReference>
<evidence type="ECO:0000313" key="6">
    <source>
        <dbReference type="Proteomes" id="UP001239445"/>
    </source>
</evidence>
<dbReference type="InterPro" id="IPR001138">
    <property type="entry name" value="Zn2Cys6_DnaBD"/>
</dbReference>
<reference evidence="5" key="1">
    <citation type="submission" date="2023-06" db="EMBL/GenBank/DDBJ databases">
        <title>Genome-scale phylogeny and comparative genomics of the fungal order Sordariales.</title>
        <authorList>
            <consortium name="Lawrence Berkeley National Laboratory"/>
            <person name="Hensen N."/>
            <person name="Bonometti L."/>
            <person name="Westerberg I."/>
            <person name="Brannstrom I.O."/>
            <person name="Guillou S."/>
            <person name="Cros-Aarteil S."/>
            <person name="Calhoun S."/>
            <person name="Haridas S."/>
            <person name="Kuo A."/>
            <person name="Mondo S."/>
            <person name="Pangilinan J."/>
            <person name="Riley R."/>
            <person name="Labutti K."/>
            <person name="Andreopoulos B."/>
            <person name="Lipzen A."/>
            <person name="Chen C."/>
            <person name="Yanf M."/>
            <person name="Daum C."/>
            <person name="Ng V."/>
            <person name="Clum A."/>
            <person name="Steindorff A."/>
            <person name="Ohm R."/>
            <person name="Martin F."/>
            <person name="Silar P."/>
            <person name="Natvig D."/>
            <person name="Lalanne C."/>
            <person name="Gautier V."/>
            <person name="Ament-Velasquez S.L."/>
            <person name="Kruys A."/>
            <person name="Hutchinson M.I."/>
            <person name="Powell A.J."/>
            <person name="Barry K."/>
            <person name="Miller A.N."/>
            <person name="Grigoriev I.V."/>
            <person name="Debuchy R."/>
            <person name="Gladieux P."/>
            <person name="Thoren M.H."/>
            <person name="Johannesson H."/>
        </authorList>
    </citation>
    <scope>NUCLEOTIDE SEQUENCE</scope>
    <source>
        <strain evidence="5">PSN4</strain>
    </source>
</reference>
<dbReference type="Gene3D" id="3.40.630.30">
    <property type="match status" value="1"/>
</dbReference>
<dbReference type="SUPFAM" id="SSF55729">
    <property type="entry name" value="Acyl-CoA N-acyltransferases (Nat)"/>
    <property type="match status" value="1"/>
</dbReference>
<dbReference type="Pfam" id="PF00172">
    <property type="entry name" value="Zn_clus"/>
    <property type="match status" value="1"/>
</dbReference>
<keyword evidence="1" id="KW-0539">Nucleus</keyword>
<dbReference type="PANTHER" id="PTHR47784">
    <property type="entry name" value="STEROL UPTAKE CONTROL PROTEIN 2"/>
    <property type="match status" value="1"/>
</dbReference>
<dbReference type="InterPro" id="IPR053157">
    <property type="entry name" value="Sterol_Uptake_Regulator"/>
</dbReference>
<feature type="domain" description="Zn(2)-C6 fungal-type" evidence="3">
    <location>
        <begin position="12"/>
        <end position="42"/>
    </location>
</feature>
<keyword evidence="6" id="KW-1185">Reference proteome</keyword>
<evidence type="ECO:0000256" key="1">
    <source>
        <dbReference type="ARBA" id="ARBA00023242"/>
    </source>
</evidence>
<dbReference type="PROSITE" id="PS51186">
    <property type="entry name" value="GNAT"/>
    <property type="match status" value="1"/>
</dbReference>
<name>A0AAJ0BJR0_9PEZI</name>
<gene>
    <name evidence="5" type="ORF">QBC47DRAFT_420477</name>
</gene>
<evidence type="ECO:0000259" key="3">
    <source>
        <dbReference type="PROSITE" id="PS50048"/>
    </source>
</evidence>
<evidence type="ECO:0000259" key="4">
    <source>
        <dbReference type="PROSITE" id="PS51186"/>
    </source>
</evidence>
<dbReference type="GO" id="GO:0008270">
    <property type="term" value="F:zinc ion binding"/>
    <property type="evidence" value="ECO:0007669"/>
    <property type="project" value="InterPro"/>
</dbReference>
<dbReference type="AlphaFoldDB" id="A0AAJ0BJR0"/>
<dbReference type="GO" id="GO:0001228">
    <property type="term" value="F:DNA-binding transcription activator activity, RNA polymerase II-specific"/>
    <property type="evidence" value="ECO:0007669"/>
    <property type="project" value="TreeGrafter"/>
</dbReference>
<feature type="compositionally biased region" description="Gly residues" evidence="2">
    <location>
        <begin position="64"/>
        <end position="74"/>
    </location>
</feature>
<protein>
    <submittedName>
        <fullName evidence="5">Sterol uptake control protein 2</fullName>
    </submittedName>
</protein>
<sequence length="583" mass="64545">MMRRRHKKSRKGCLECKRRHIKCDETRPRCINCATAERACPYPIGEEGSGTSPAEDVSPTASGSGSGSGSGAGLGYAPESEAFPELAPFAPAEDSTPVANMVHAELLYHFLTDPHMVYPVATVIARDLVMQQALREPYLLHQILALSARHLSISRPESSLFYYNQAVQLQTHALTLFNSLDPSYFSISVSHRMPAFIFSAVLGVHALCDMLSHREADFSSTLGRYVGYLHLHRGIYQMMDGYWELMRDGELKPIFDTGVQWYESTGKGSHCEDIRERIGTVGLDKETVEAARKAIDLLQCIFDDQTDSSHRTHRLVSWAVMIPKDFVKLIEAGRPEAVVVLGYYFVALHLGRNAWMLGDADLETMGPAFTIARPTTADAGRIAEIHLAAMDSNPLLHVQFPTPESLVALQEFLARYTAGQLEEPASGVLVARDVETDEVVSFAKWESPSHPEAVKLESGDLQYSEGCRREFLDGYVALAEGAKKRSFGDKPCYRLSFVCTHPASQGRGAGTMLTRAVLDLADADRLPVYLESTEEAVDMYKKFGFEAIDSFEMEIPSRAGSEMPSAVYREVCMVRNPSPSVVR</sequence>